<feature type="domain" description="Pseudouridine synthase RsuA/RluA-like" evidence="2">
    <location>
        <begin position="186"/>
        <end position="355"/>
    </location>
</feature>
<sequence length="516" mass="59265">MLQARLSTKSRMTVYWFILTRLRILMEPAIKIPRRTKTISKEEKKVQQKSNLRARRQEKKRLTEDFDHYENVNISEYYFENQFRKVFPYVFTFKAYAKRRWIDRTITDILDSEFNFSSMNLIVSCNCNATCLEQDLRCKSGEIQVNGQKVTPDYRIRDTDLICHRVHRHELPVLNTRISFIHEDDDVLVLSKPASIPVHPCGQYTLNSMVHILAKEYNRRPLRFVHRLDRMTSGVMIAAKNYDASLRIATQIGEREVKKFYICRTDGLFPNAIGSQNNSAPDLHSDDQTGVVVCTEPLGPLCCKMGLHAVIPATEGGKPARTHFIRLAYDAATHTSLVLCRLYTGRTHQIRVHLQFLGYPIVEDPLYNSTDWGPEKGKGAQYGMPIEEVIQRISASRTPAAYVKEDEGEGQKMDSLGADPTPYERFVARVHLDRSALDSTVQDQLIASFDPNCPDCQTCYRDPEMRQLVLQLHAYRYTGSDWTYTAPLPEWATATVPTKTNLTDRIEACIARLESE</sequence>
<name>A0A504YGC1_FASGI</name>
<dbReference type="PANTHER" id="PTHR21600">
    <property type="entry name" value="MITOCHONDRIAL RNA PSEUDOURIDINE SYNTHASE"/>
    <property type="match status" value="1"/>
</dbReference>
<dbReference type="EMBL" id="SUNJ01010606">
    <property type="protein sequence ID" value="TPP59516.1"/>
    <property type="molecule type" value="Genomic_DNA"/>
</dbReference>
<gene>
    <name evidence="3" type="ORF">FGIG_05174</name>
</gene>
<dbReference type="OrthoDB" id="424794at2759"/>
<dbReference type="AlphaFoldDB" id="A0A504YGC1"/>
<organism evidence="3 4">
    <name type="scientific">Fasciola gigantica</name>
    <name type="common">Giant liver fluke</name>
    <dbReference type="NCBI Taxonomy" id="46835"/>
    <lineage>
        <taxon>Eukaryota</taxon>
        <taxon>Metazoa</taxon>
        <taxon>Spiralia</taxon>
        <taxon>Lophotrochozoa</taxon>
        <taxon>Platyhelminthes</taxon>
        <taxon>Trematoda</taxon>
        <taxon>Digenea</taxon>
        <taxon>Plagiorchiida</taxon>
        <taxon>Echinostomata</taxon>
        <taxon>Echinostomatoidea</taxon>
        <taxon>Fasciolidae</taxon>
        <taxon>Fasciola</taxon>
    </lineage>
</organism>
<evidence type="ECO:0000256" key="1">
    <source>
        <dbReference type="PROSITE-ProRule" id="PRU00182"/>
    </source>
</evidence>
<dbReference type="InterPro" id="IPR020103">
    <property type="entry name" value="PsdUridine_synth_cat_dom_sf"/>
</dbReference>
<comment type="caution">
    <text evidence="3">The sequence shown here is derived from an EMBL/GenBank/DDBJ whole genome shotgun (WGS) entry which is preliminary data.</text>
</comment>
<dbReference type="InterPro" id="IPR050188">
    <property type="entry name" value="RluA_PseudoU_synthase"/>
</dbReference>
<dbReference type="GO" id="GO:0009982">
    <property type="term" value="F:pseudouridine synthase activity"/>
    <property type="evidence" value="ECO:0007669"/>
    <property type="project" value="InterPro"/>
</dbReference>
<dbReference type="CDD" id="cd02557">
    <property type="entry name" value="PseudoU_synth_ScRIB2"/>
    <property type="match status" value="1"/>
</dbReference>
<dbReference type="PANTHER" id="PTHR21600:SF40">
    <property type="entry name" value="PSEUDOURIDYLATE SYNTHASE RPUSD2"/>
    <property type="match status" value="1"/>
</dbReference>
<dbReference type="Proteomes" id="UP000316759">
    <property type="component" value="Unassembled WGS sequence"/>
</dbReference>
<evidence type="ECO:0000259" key="2">
    <source>
        <dbReference type="Pfam" id="PF00849"/>
    </source>
</evidence>
<dbReference type="Pfam" id="PF00849">
    <property type="entry name" value="PseudoU_synth_2"/>
    <property type="match status" value="1"/>
</dbReference>
<dbReference type="PROSITE" id="PS01129">
    <property type="entry name" value="PSI_RLU"/>
    <property type="match status" value="1"/>
</dbReference>
<dbReference type="Gene3D" id="3.30.2350.10">
    <property type="entry name" value="Pseudouridine synthase"/>
    <property type="match status" value="1"/>
</dbReference>
<proteinExistence type="predicted"/>
<evidence type="ECO:0000313" key="4">
    <source>
        <dbReference type="Proteomes" id="UP000316759"/>
    </source>
</evidence>
<accession>A0A504YGC1</accession>
<evidence type="ECO:0000313" key="3">
    <source>
        <dbReference type="EMBL" id="TPP59516.1"/>
    </source>
</evidence>
<protein>
    <submittedName>
        <fullName evidence="3">RNA pseudouridylate synthase domain-containing protein 2</fullName>
    </submittedName>
</protein>
<dbReference type="SUPFAM" id="SSF55120">
    <property type="entry name" value="Pseudouridine synthase"/>
    <property type="match status" value="1"/>
</dbReference>
<reference evidence="3 4" key="1">
    <citation type="submission" date="2019-04" db="EMBL/GenBank/DDBJ databases">
        <title>Annotation for the trematode Fasciola gigantica.</title>
        <authorList>
            <person name="Choi Y.-J."/>
        </authorList>
    </citation>
    <scope>NUCLEOTIDE SEQUENCE [LARGE SCALE GENOMIC DNA]</scope>
    <source>
        <strain evidence="3">Uganda_cow_1</strain>
    </source>
</reference>
<dbReference type="InterPro" id="IPR006145">
    <property type="entry name" value="PsdUridine_synth_RsuA/RluA"/>
</dbReference>
<dbReference type="InterPro" id="IPR006224">
    <property type="entry name" value="PsdUridine_synth_RluA-like_CS"/>
</dbReference>
<dbReference type="GO" id="GO:0000455">
    <property type="term" value="P:enzyme-directed rRNA pseudouridine synthesis"/>
    <property type="evidence" value="ECO:0007669"/>
    <property type="project" value="TreeGrafter"/>
</dbReference>
<dbReference type="GO" id="GO:0003723">
    <property type="term" value="F:RNA binding"/>
    <property type="evidence" value="ECO:0007669"/>
    <property type="project" value="UniProtKB-KW"/>
</dbReference>
<keyword evidence="4" id="KW-1185">Reference proteome</keyword>
<keyword evidence="1" id="KW-0694">RNA-binding</keyword>
<dbReference type="PROSITE" id="PS50889">
    <property type="entry name" value="S4"/>
    <property type="match status" value="1"/>
</dbReference>
<dbReference type="STRING" id="46835.A0A504YGC1"/>